<comment type="caution">
    <text evidence="7">The sequence shown here is derived from an EMBL/GenBank/DDBJ whole genome shotgun (WGS) entry which is preliminary data.</text>
</comment>
<accession>A0A0R3DE90</accession>
<evidence type="ECO:0000256" key="3">
    <source>
        <dbReference type="ARBA" id="ARBA00022692"/>
    </source>
</evidence>
<feature type="transmembrane region" description="Helical" evidence="6">
    <location>
        <begin position="88"/>
        <end position="112"/>
    </location>
</feature>
<gene>
    <name evidence="7" type="ORF">AOQ71_22995</name>
</gene>
<dbReference type="Proteomes" id="UP000051936">
    <property type="component" value="Unassembled WGS sequence"/>
</dbReference>
<dbReference type="STRING" id="989370.AOQ71_22995"/>
<evidence type="ECO:0008006" key="9">
    <source>
        <dbReference type="Google" id="ProtNLM"/>
    </source>
</evidence>
<evidence type="ECO:0000256" key="6">
    <source>
        <dbReference type="RuleBase" id="RU004379"/>
    </source>
</evidence>
<evidence type="ECO:0000256" key="1">
    <source>
        <dbReference type="ARBA" id="ARBA00004141"/>
    </source>
</evidence>
<reference evidence="7 8" key="1">
    <citation type="submission" date="2015-09" db="EMBL/GenBank/DDBJ databases">
        <title>Draft Genome Sequence of Bradyrhizobium manausense Strain BR 3351T, a Novel Symbiotic Nitrogen-Fixing Alphaproteobacterium Isolated from Brazilian Amazon Rain Forest.</title>
        <authorList>
            <person name="De Araujo J.L."/>
            <person name="Zilli J.E."/>
        </authorList>
    </citation>
    <scope>NUCLEOTIDE SEQUENCE [LARGE SCALE GENOMIC DNA]</scope>
    <source>
        <strain evidence="7 8">BR3351</strain>
    </source>
</reference>
<comment type="subcellular location">
    <subcellularLocation>
        <location evidence="1">Membrane</location>
        <topology evidence="1">Multi-pass membrane protein</topology>
    </subcellularLocation>
</comment>
<dbReference type="AlphaFoldDB" id="A0A0R3DE90"/>
<dbReference type="RefSeq" id="WP_057751374.1">
    <property type="nucleotide sequence ID" value="NZ_LJYG01000094.1"/>
</dbReference>
<dbReference type="Pfam" id="PF01027">
    <property type="entry name" value="Bax1-I"/>
    <property type="match status" value="1"/>
</dbReference>
<evidence type="ECO:0000313" key="7">
    <source>
        <dbReference type="EMBL" id="KRQ08352.1"/>
    </source>
</evidence>
<evidence type="ECO:0000313" key="8">
    <source>
        <dbReference type="Proteomes" id="UP000051936"/>
    </source>
</evidence>
<dbReference type="EMBL" id="LJYG01000094">
    <property type="protein sequence ID" value="KRQ08352.1"/>
    <property type="molecule type" value="Genomic_DNA"/>
</dbReference>
<comment type="similarity">
    <text evidence="2 6">Belongs to the BI1 family.</text>
</comment>
<dbReference type="InterPro" id="IPR006214">
    <property type="entry name" value="Bax_inhibitor_1-related"/>
</dbReference>
<keyword evidence="4 6" id="KW-1133">Transmembrane helix</keyword>
<proteinExistence type="inferred from homology"/>
<organism evidence="7 8">
    <name type="scientific">Bradyrhizobium manausense</name>
    <dbReference type="NCBI Taxonomy" id="989370"/>
    <lineage>
        <taxon>Bacteria</taxon>
        <taxon>Pseudomonadati</taxon>
        <taxon>Pseudomonadota</taxon>
        <taxon>Alphaproteobacteria</taxon>
        <taxon>Hyphomicrobiales</taxon>
        <taxon>Nitrobacteraceae</taxon>
        <taxon>Bradyrhizobium</taxon>
    </lineage>
</organism>
<feature type="transmembrane region" description="Helical" evidence="6">
    <location>
        <begin position="149"/>
        <end position="166"/>
    </location>
</feature>
<feature type="transmembrane region" description="Helical" evidence="6">
    <location>
        <begin position="212"/>
        <end position="234"/>
    </location>
</feature>
<dbReference type="PANTHER" id="PTHR23291">
    <property type="entry name" value="BAX INHIBITOR-RELATED"/>
    <property type="match status" value="1"/>
</dbReference>
<dbReference type="PANTHER" id="PTHR23291:SF50">
    <property type="entry name" value="PROTEIN LIFEGUARD 4"/>
    <property type="match status" value="1"/>
</dbReference>
<keyword evidence="8" id="KW-1185">Reference proteome</keyword>
<keyword evidence="5 6" id="KW-0472">Membrane</keyword>
<dbReference type="CDD" id="cd10432">
    <property type="entry name" value="BI-1-like_bacterial"/>
    <property type="match status" value="1"/>
</dbReference>
<protein>
    <recommendedName>
        <fullName evidence="9">SecY protein</fullName>
    </recommendedName>
</protein>
<keyword evidence="3 6" id="KW-0812">Transmembrane</keyword>
<feature type="transmembrane region" description="Helical" evidence="6">
    <location>
        <begin position="118"/>
        <end position="137"/>
    </location>
</feature>
<name>A0A0R3DE90_9BRAD</name>
<feature type="transmembrane region" description="Helical" evidence="6">
    <location>
        <begin position="63"/>
        <end position="81"/>
    </location>
</feature>
<evidence type="ECO:0000256" key="4">
    <source>
        <dbReference type="ARBA" id="ARBA00022989"/>
    </source>
</evidence>
<evidence type="ECO:0000256" key="5">
    <source>
        <dbReference type="ARBA" id="ARBA00023136"/>
    </source>
</evidence>
<feature type="transmembrane region" description="Helical" evidence="6">
    <location>
        <begin position="172"/>
        <end position="191"/>
    </location>
</feature>
<evidence type="ECO:0000256" key="2">
    <source>
        <dbReference type="ARBA" id="ARBA00010350"/>
    </source>
</evidence>
<dbReference type="OrthoDB" id="9793828at2"/>
<sequence>MSYYTPNDPNASFGMAAQARIEAGLRQHMQRVYGYMAGGLILTGLVAYAAAFSGFYQAIEGTPLLWIVMLAPLGFVLVLSFRIERISVGAAVLLFWIYAAVMGLSLGGIFLVFTGSSIARVFFITAATYGVTSLYGFTTGADLSRFGSFLFMGLIGIVIASLVNIFTRSDAVQFVISIAGVILFVGLTAYDTQRIKAMYLESDTEESAGKKAVMGALALYLDFVNLFMLLLQLFGQRRQN</sequence>
<feature type="transmembrane region" description="Helical" evidence="6">
    <location>
        <begin position="32"/>
        <end position="51"/>
    </location>
</feature>
<dbReference type="GO" id="GO:0005886">
    <property type="term" value="C:plasma membrane"/>
    <property type="evidence" value="ECO:0007669"/>
    <property type="project" value="TreeGrafter"/>
</dbReference>